<dbReference type="GO" id="GO:0005886">
    <property type="term" value="C:plasma membrane"/>
    <property type="evidence" value="ECO:0007669"/>
    <property type="project" value="TreeGrafter"/>
</dbReference>
<keyword evidence="1" id="KW-1003">Cell membrane</keyword>
<name>A0A5C4RRP7_9GAMM</name>
<organism evidence="10 11">
    <name type="scientific">Arenimonas terrae</name>
    <dbReference type="NCBI Taxonomy" id="2546226"/>
    <lineage>
        <taxon>Bacteria</taxon>
        <taxon>Pseudomonadati</taxon>
        <taxon>Pseudomonadota</taxon>
        <taxon>Gammaproteobacteria</taxon>
        <taxon>Lysobacterales</taxon>
        <taxon>Lysobacteraceae</taxon>
        <taxon>Arenimonas</taxon>
    </lineage>
</organism>
<comment type="caution">
    <text evidence="10">The sequence shown here is derived from an EMBL/GenBank/DDBJ whole genome shotgun (WGS) entry which is preliminary data.</text>
</comment>
<dbReference type="InterPro" id="IPR029044">
    <property type="entry name" value="Nucleotide-diphossugar_trans"/>
</dbReference>
<dbReference type="GO" id="GO:0016757">
    <property type="term" value="F:glycosyltransferase activity"/>
    <property type="evidence" value="ECO:0007669"/>
    <property type="project" value="UniProtKB-KW"/>
</dbReference>
<evidence type="ECO:0000256" key="7">
    <source>
        <dbReference type="ARBA" id="ARBA00023136"/>
    </source>
</evidence>
<sequence>MPPSGSPTLSIVVPVYGCAGCLETLAERVHAAVAGSFPDYELILVDDASPDQAWPRIVELSARNPHVRGLRLTRNFGQHPAITAGLAEAQGAVVVVMDCDLQDRPEEIPALVAALDDGHAVALARREQRQDSAGKRFGSWAFYRTLQWLTGVAQDHGTANFGAYSRPVVDAVLGMPESNRFFPLLVKWSGFAPRVVAVQHEARSEGRSSYSLRRLLRLALDIALSYSDKPLRLMTLLGLAFAAASVGFAGYSVLQYLRGDIQVAGFTSIIASIWLTGGVVVSSLGVVGLYVGRIFLESKRRPWYLVQARTGPGPRHGDG</sequence>
<keyword evidence="5" id="KW-0448">Lipopolysaccharide biosynthesis</keyword>
<reference evidence="10 11" key="1">
    <citation type="submission" date="2019-03" db="EMBL/GenBank/DDBJ databases">
        <title>Arenimonas daejeonensis sp. nov., isolated from compost.</title>
        <authorList>
            <person name="Jeon C.O."/>
        </authorList>
    </citation>
    <scope>NUCLEOTIDE SEQUENCE [LARGE SCALE GENOMIC DNA]</scope>
    <source>
        <strain evidence="10 11">R29</strain>
    </source>
</reference>
<keyword evidence="2" id="KW-0328">Glycosyltransferase</keyword>
<accession>A0A5C4RRP7</accession>
<dbReference type="CDD" id="cd04187">
    <property type="entry name" value="DPM1_like_bac"/>
    <property type="match status" value="1"/>
</dbReference>
<evidence type="ECO:0000256" key="1">
    <source>
        <dbReference type="ARBA" id="ARBA00022475"/>
    </source>
</evidence>
<dbReference type="EMBL" id="SMDR01000002">
    <property type="protein sequence ID" value="TNJ33846.1"/>
    <property type="molecule type" value="Genomic_DNA"/>
</dbReference>
<dbReference type="Gene3D" id="3.90.550.10">
    <property type="entry name" value="Spore Coat Polysaccharide Biosynthesis Protein SpsA, Chain A"/>
    <property type="match status" value="1"/>
</dbReference>
<keyword evidence="4 8" id="KW-0812">Transmembrane</keyword>
<evidence type="ECO:0000313" key="11">
    <source>
        <dbReference type="Proteomes" id="UP000305760"/>
    </source>
</evidence>
<dbReference type="InterPro" id="IPR050256">
    <property type="entry name" value="Glycosyltransferase_2"/>
</dbReference>
<evidence type="ECO:0000256" key="8">
    <source>
        <dbReference type="SAM" id="Phobius"/>
    </source>
</evidence>
<keyword evidence="11" id="KW-1185">Reference proteome</keyword>
<protein>
    <submittedName>
        <fullName evidence="10">Glycosyltransferase</fullName>
    </submittedName>
</protein>
<keyword evidence="3 10" id="KW-0808">Transferase</keyword>
<keyword evidence="6 8" id="KW-1133">Transmembrane helix</keyword>
<keyword evidence="7 8" id="KW-0472">Membrane</keyword>
<dbReference type="InterPro" id="IPR001173">
    <property type="entry name" value="Glyco_trans_2-like"/>
</dbReference>
<evidence type="ECO:0000256" key="2">
    <source>
        <dbReference type="ARBA" id="ARBA00022676"/>
    </source>
</evidence>
<dbReference type="PANTHER" id="PTHR48090:SF3">
    <property type="entry name" value="UNDECAPRENYL-PHOSPHATE 4-DEOXY-4-FORMAMIDO-L-ARABINOSE TRANSFERASE"/>
    <property type="match status" value="1"/>
</dbReference>
<feature type="transmembrane region" description="Helical" evidence="8">
    <location>
        <begin position="233"/>
        <end position="254"/>
    </location>
</feature>
<dbReference type="Proteomes" id="UP000305760">
    <property type="component" value="Unassembled WGS sequence"/>
</dbReference>
<dbReference type="AlphaFoldDB" id="A0A5C4RRP7"/>
<dbReference type="OrthoDB" id="9811884at2"/>
<dbReference type="PANTHER" id="PTHR48090">
    <property type="entry name" value="UNDECAPRENYL-PHOSPHATE 4-DEOXY-4-FORMAMIDO-L-ARABINOSE TRANSFERASE-RELATED"/>
    <property type="match status" value="1"/>
</dbReference>
<dbReference type="Pfam" id="PF00535">
    <property type="entry name" value="Glycos_transf_2"/>
    <property type="match status" value="1"/>
</dbReference>
<evidence type="ECO:0000259" key="9">
    <source>
        <dbReference type="Pfam" id="PF00535"/>
    </source>
</evidence>
<evidence type="ECO:0000256" key="4">
    <source>
        <dbReference type="ARBA" id="ARBA00022692"/>
    </source>
</evidence>
<dbReference type="RefSeq" id="WP_139448661.1">
    <property type="nucleotide sequence ID" value="NZ_SMDR01000002.1"/>
</dbReference>
<gene>
    <name evidence="10" type="ORF">E1B00_10985</name>
</gene>
<dbReference type="GO" id="GO:0009103">
    <property type="term" value="P:lipopolysaccharide biosynthetic process"/>
    <property type="evidence" value="ECO:0007669"/>
    <property type="project" value="UniProtKB-KW"/>
</dbReference>
<evidence type="ECO:0000256" key="6">
    <source>
        <dbReference type="ARBA" id="ARBA00022989"/>
    </source>
</evidence>
<feature type="transmembrane region" description="Helical" evidence="8">
    <location>
        <begin position="266"/>
        <end position="291"/>
    </location>
</feature>
<dbReference type="SUPFAM" id="SSF53448">
    <property type="entry name" value="Nucleotide-diphospho-sugar transferases"/>
    <property type="match status" value="1"/>
</dbReference>
<evidence type="ECO:0000256" key="3">
    <source>
        <dbReference type="ARBA" id="ARBA00022679"/>
    </source>
</evidence>
<evidence type="ECO:0000256" key="5">
    <source>
        <dbReference type="ARBA" id="ARBA00022985"/>
    </source>
</evidence>
<feature type="domain" description="Glycosyltransferase 2-like" evidence="9">
    <location>
        <begin position="10"/>
        <end position="141"/>
    </location>
</feature>
<proteinExistence type="predicted"/>
<evidence type="ECO:0000313" key="10">
    <source>
        <dbReference type="EMBL" id="TNJ33846.1"/>
    </source>
</evidence>